<feature type="domain" description="Right handed beta helix" evidence="2">
    <location>
        <begin position="99"/>
        <end position="256"/>
    </location>
</feature>
<dbReference type="KEGG" id="many:MANY_51840"/>
<organism evidence="3 4">
    <name type="scientific">Mycolicibacterium anyangense</name>
    <dbReference type="NCBI Taxonomy" id="1431246"/>
    <lineage>
        <taxon>Bacteria</taxon>
        <taxon>Bacillati</taxon>
        <taxon>Actinomycetota</taxon>
        <taxon>Actinomycetes</taxon>
        <taxon>Mycobacteriales</taxon>
        <taxon>Mycobacteriaceae</taxon>
        <taxon>Mycolicibacterium</taxon>
    </lineage>
</organism>
<keyword evidence="4" id="KW-1185">Reference proteome</keyword>
<name>A0A6N4WHZ7_9MYCO</name>
<evidence type="ECO:0000313" key="3">
    <source>
        <dbReference type="EMBL" id="BBZ79847.1"/>
    </source>
</evidence>
<accession>A0A6N4WHZ7</accession>
<dbReference type="SMART" id="SM00710">
    <property type="entry name" value="PbH1"/>
    <property type="match status" value="8"/>
</dbReference>
<evidence type="ECO:0000259" key="2">
    <source>
        <dbReference type="Pfam" id="PF13229"/>
    </source>
</evidence>
<dbReference type="Pfam" id="PF13229">
    <property type="entry name" value="Beta_helix"/>
    <property type="match status" value="1"/>
</dbReference>
<dbReference type="Proteomes" id="UP000467249">
    <property type="component" value="Chromosome"/>
</dbReference>
<feature type="chain" id="PRO_5027017319" description="Right handed beta helix domain-containing protein" evidence="1">
    <location>
        <begin position="28"/>
        <end position="356"/>
    </location>
</feature>
<reference evidence="3 4" key="1">
    <citation type="journal article" date="2019" name="Emerg. Microbes Infect.">
        <title>Comprehensive subspecies identification of 175 nontuberculous mycobacteria species based on 7547 genomic profiles.</title>
        <authorList>
            <person name="Matsumoto Y."/>
            <person name="Kinjo T."/>
            <person name="Motooka D."/>
            <person name="Nabeya D."/>
            <person name="Jung N."/>
            <person name="Uechi K."/>
            <person name="Horii T."/>
            <person name="Iida T."/>
            <person name="Fujita J."/>
            <person name="Nakamura S."/>
        </authorList>
    </citation>
    <scope>NUCLEOTIDE SEQUENCE [LARGE SCALE GENOMIC DNA]</scope>
    <source>
        <strain evidence="3 4">JCM 30275</strain>
    </source>
</reference>
<gene>
    <name evidence="3" type="ORF">MANY_51840</name>
</gene>
<sequence>MTMVRIFLVISAACVLLVGCQSSVAPAQSAPVADETAALQQRLDALQPGQTLSLDQRVYGHRGVLKVTVPGVTIEGRGATLQASEDETSSVQVLADNVTIHGLTLTAATEGKRWEGLNQQKLAVLGASGVRIDDVTVNGSAAAGIFLKGANNFALSNIRVANTRADGIHITGGSSEGTVTNVTTANTGDDGVAVVSYGDAPPSHNVDIAGTVVNGSHARGVSVVGGEHIRIRDVHVNDTAAAGIYIAAEGSPYFTQSVEDVTVTNGTVTDANRDPGVVNGAILVFSGNPGQSVTHVDVNDISVVGTPESAERVVGLVANQGTVAGINFNNLVLDGNNVEQFYTNAPAGTFTLSNWS</sequence>
<keyword evidence="1" id="KW-0732">Signal</keyword>
<dbReference type="InterPro" id="IPR011050">
    <property type="entry name" value="Pectin_lyase_fold/virulence"/>
</dbReference>
<dbReference type="SUPFAM" id="SSF51126">
    <property type="entry name" value="Pectin lyase-like"/>
    <property type="match status" value="1"/>
</dbReference>
<dbReference type="RefSeq" id="WP_163807171.1">
    <property type="nucleotide sequence ID" value="NZ_AP022620.1"/>
</dbReference>
<evidence type="ECO:0000256" key="1">
    <source>
        <dbReference type="SAM" id="SignalP"/>
    </source>
</evidence>
<feature type="signal peptide" evidence="1">
    <location>
        <begin position="1"/>
        <end position="27"/>
    </location>
</feature>
<protein>
    <recommendedName>
        <fullName evidence="2">Right handed beta helix domain-containing protein</fullName>
    </recommendedName>
</protein>
<dbReference type="PROSITE" id="PS51257">
    <property type="entry name" value="PROKAR_LIPOPROTEIN"/>
    <property type="match status" value="1"/>
</dbReference>
<dbReference type="InterPro" id="IPR012334">
    <property type="entry name" value="Pectin_lyas_fold"/>
</dbReference>
<evidence type="ECO:0000313" key="4">
    <source>
        <dbReference type="Proteomes" id="UP000467249"/>
    </source>
</evidence>
<dbReference type="InterPro" id="IPR006626">
    <property type="entry name" value="PbH1"/>
</dbReference>
<dbReference type="Gene3D" id="2.160.20.10">
    <property type="entry name" value="Single-stranded right-handed beta-helix, Pectin lyase-like"/>
    <property type="match status" value="1"/>
</dbReference>
<dbReference type="AlphaFoldDB" id="A0A6N4WHZ7"/>
<dbReference type="EMBL" id="AP022620">
    <property type="protein sequence ID" value="BBZ79847.1"/>
    <property type="molecule type" value="Genomic_DNA"/>
</dbReference>
<proteinExistence type="predicted"/>
<dbReference type="InterPro" id="IPR039448">
    <property type="entry name" value="Beta_helix"/>
</dbReference>